<dbReference type="Pfam" id="PF00535">
    <property type="entry name" value="Glycos_transf_2"/>
    <property type="match status" value="1"/>
</dbReference>
<evidence type="ECO:0000256" key="5">
    <source>
        <dbReference type="ARBA" id="ARBA00023136"/>
    </source>
</evidence>
<dbReference type="CDD" id="cd00761">
    <property type="entry name" value="Glyco_tranf_GTA_type"/>
    <property type="match status" value="1"/>
</dbReference>
<dbReference type="InterPro" id="IPR029044">
    <property type="entry name" value="Nucleotide-diphossugar_trans"/>
</dbReference>
<evidence type="ECO:0000259" key="6">
    <source>
        <dbReference type="Pfam" id="PF00535"/>
    </source>
</evidence>
<evidence type="ECO:0000256" key="2">
    <source>
        <dbReference type="ARBA" id="ARBA00022475"/>
    </source>
</evidence>
<dbReference type="PANTHER" id="PTHR43646:SF2">
    <property type="entry name" value="GLYCOSYLTRANSFERASE 2-LIKE DOMAIN-CONTAINING PROTEIN"/>
    <property type="match status" value="1"/>
</dbReference>
<dbReference type="EMBL" id="JADIKC010000006">
    <property type="protein sequence ID" value="MBM7122392.1"/>
    <property type="molecule type" value="Genomic_DNA"/>
</dbReference>
<keyword evidence="5" id="KW-0472">Membrane</keyword>
<gene>
    <name evidence="7" type="ORF">ISP20_14590</name>
</gene>
<evidence type="ECO:0000313" key="8">
    <source>
        <dbReference type="Proteomes" id="UP001430065"/>
    </source>
</evidence>
<dbReference type="Proteomes" id="UP001430065">
    <property type="component" value="Unassembled WGS sequence"/>
</dbReference>
<dbReference type="SUPFAM" id="SSF53448">
    <property type="entry name" value="Nucleotide-diphospho-sugar transferases"/>
    <property type="match status" value="1"/>
</dbReference>
<organism evidence="7 8">
    <name type="scientific">Dyella kyungheensis</name>
    <dbReference type="NCBI Taxonomy" id="1242174"/>
    <lineage>
        <taxon>Bacteria</taxon>
        <taxon>Pseudomonadati</taxon>
        <taxon>Pseudomonadota</taxon>
        <taxon>Gammaproteobacteria</taxon>
        <taxon>Lysobacterales</taxon>
        <taxon>Rhodanobacteraceae</taxon>
        <taxon>Dyella</taxon>
    </lineage>
</organism>
<sequence>MPVPFTLGQIPAGVTTRRSWCNGAWAGRPLRCVVAVPARNEAGRIGRCLDGLERQQTSLPFGVLVLVNDSSDDTFAEVVARGRRRACAPLMVIEAELPAGRCDAGAARCVAMHLASRCLPSDDAAVFTTDADSLPPPHWIASYSVLIHAGYDAVAGLARLLPEDMADIPRSLLQRRMCEERYEACLDALEAWLDPVAHNPWPRHYQASGANLAISVAAMRRVSDLSWPACGEDKWLVRSLEAHDGRVRHDTTLQVQTSGRLFGRARGGMADTMRKRILDPESPCDERLEMLDRAYFRARTRRLLRELHAGHRHREHLETLSSRIRITPGLLAETLEASRFGVAWRAIESLSPRLARQPIKPSQLAAQCARGESLLARLRIPFALSSDLSAVTMP</sequence>
<evidence type="ECO:0000256" key="3">
    <source>
        <dbReference type="ARBA" id="ARBA00022676"/>
    </source>
</evidence>
<feature type="domain" description="Glycosyltransferase 2-like" evidence="6">
    <location>
        <begin position="34"/>
        <end position="156"/>
    </location>
</feature>
<keyword evidence="2" id="KW-1003">Cell membrane</keyword>
<evidence type="ECO:0000256" key="4">
    <source>
        <dbReference type="ARBA" id="ARBA00022679"/>
    </source>
</evidence>
<evidence type="ECO:0000256" key="1">
    <source>
        <dbReference type="ARBA" id="ARBA00004236"/>
    </source>
</evidence>
<accession>A0ABS2JTR8</accession>
<dbReference type="Gene3D" id="3.90.550.10">
    <property type="entry name" value="Spore Coat Polysaccharide Biosynthesis Protein SpsA, Chain A"/>
    <property type="match status" value="1"/>
</dbReference>
<keyword evidence="4" id="KW-0808">Transferase</keyword>
<reference evidence="7 8" key="1">
    <citation type="submission" date="2020-10" db="EMBL/GenBank/DDBJ databases">
        <title>Phylogeny of dyella-like bacteria.</title>
        <authorList>
            <person name="Fu J."/>
        </authorList>
    </citation>
    <scope>NUCLEOTIDE SEQUENCE [LARGE SCALE GENOMIC DNA]</scope>
    <source>
        <strain evidence="7 8">THG-B117</strain>
    </source>
</reference>
<comment type="caution">
    <text evidence="7">The sequence shown here is derived from an EMBL/GenBank/DDBJ whole genome shotgun (WGS) entry which is preliminary data.</text>
</comment>
<keyword evidence="8" id="KW-1185">Reference proteome</keyword>
<protein>
    <submittedName>
        <fullName evidence="7">Glycosyltransferase family 2 protein</fullName>
    </submittedName>
</protein>
<evidence type="ECO:0000313" key="7">
    <source>
        <dbReference type="EMBL" id="MBM7122392.1"/>
    </source>
</evidence>
<keyword evidence="3" id="KW-0328">Glycosyltransferase</keyword>
<comment type="subcellular location">
    <subcellularLocation>
        <location evidence="1">Cell membrane</location>
    </subcellularLocation>
</comment>
<proteinExistence type="predicted"/>
<name>A0ABS2JTR8_9GAMM</name>
<dbReference type="PANTHER" id="PTHR43646">
    <property type="entry name" value="GLYCOSYLTRANSFERASE"/>
    <property type="match status" value="1"/>
</dbReference>
<dbReference type="InterPro" id="IPR001173">
    <property type="entry name" value="Glyco_trans_2-like"/>
</dbReference>
<dbReference type="RefSeq" id="WP_204636842.1">
    <property type="nucleotide sequence ID" value="NZ_JADIKC010000006.1"/>
</dbReference>